<accession>A0A150MC87</accession>
<dbReference type="STRING" id="301148.B4135_1431"/>
<reference evidence="1 2" key="1">
    <citation type="submission" date="2016-01" db="EMBL/GenBank/DDBJ databases">
        <title>Draft Genome Sequences of Seven Thermophilic Sporeformers Isolated from Foods.</title>
        <authorList>
            <person name="Berendsen E.M."/>
            <person name="Wells-Bennik M.H."/>
            <person name="Krawcyk A.O."/>
            <person name="De Jong A."/>
            <person name="Holsappel S."/>
            <person name="Eijlander R.T."/>
            <person name="Kuipers O.P."/>
        </authorList>
    </citation>
    <scope>NUCLEOTIDE SEQUENCE [LARGE SCALE GENOMIC DNA]</scope>
    <source>
        <strain evidence="1 2">B4135</strain>
    </source>
</reference>
<sequence length="43" mass="4977">MRIACLAGARGGLRREFLSGKRLFQNLRFPNRPLARCVRHPKL</sequence>
<name>A0A150MC87_9BACI</name>
<dbReference type="Proteomes" id="UP000075683">
    <property type="component" value="Unassembled WGS sequence"/>
</dbReference>
<dbReference type="EMBL" id="LQYT01000013">
    <property type="protein sequence ID" value="KYD22086.1"/>
    <property type="molecule type" value="Genomic_DNA"/>
</dbReference>
<comment type="caution">
    <text evidence="1">The sequence shown here is derived from an EMBL/GenBank/DDBJ whole genome shotgun (WGS) entry which is preliminary data.</text>
</comment>
<evidence type="ECO:0000313" key="1">
    <source>
        <dbReference type="EMBL" id="KYD22086.1"/>
    </source>
</evidence>
<protein>
    <submittedName>
        <fullName evidence="1">Uncharacterized protein</fullName>
    </submittedName>
</protein>
<dbReference type="AlphaFoldDB" id="A0A150MC87"/>
<gene>
    <name evidence="1" type="ORF">B4135_1431</name>
</gene>
<proteinExistence type="predicted"/>
<organism evidence="1 2">
    <name type="scientific">Caldibacillus debilis</name>
    <dbReference type="NCBI Taxonomy" id="301148"/>
    <lineage>
        <taxon>Bacteria</taxon>
        <taxon>Bacillati</taxon>
        <taxon>Bacillota</taxon>
        <taxon>Bacilli</taxon>
        <taxon>Bacillales</taxon>
        <taxon>Bacillaceae</taxon>
        <taxon>Caldibacillus</taxon>
    </lineage>
</organism>
<evidence type="ECO:0000313" key="2">
    <source>
        <dbReference type="Proteomes" id="UP000075683"/>
    </source>
</evidence>